<dbReference type="RefSeq" id="WP_316435540.1">
    <property type="nucleotide sequence ID" value="NZ_CP053586.1"/>
</dbReference>
<name>A0AA96WEK1_9CYAN</name>
<sequence length="457" mass="51891">MSYSDDPVYHAVQQINHPTAIEPILIDTWNHWLGETPESLKVKPILTYYRPFNCARVVAEVTVLTSNAAEPLKLHMFFHSFADPDKVRHQVNKGYELAVPPNAVLPVFAINAWQTVVWTLPHAPCLPELTELLQPDYFCPLLIAPDDLPINPNDYPAPQIFRYVPFKRAILTWDAPNGKHRYFVKLCQELEFTQVVANFQQIYAQSDQLSFKVPEPIAADPVSRTFSMRALPGQQFTTVMCQARPQLEPFKRVGQVLAELHQTHLHPISVWTPAKEFRLFNIAMADVKLALPHLAPSIDWISNQLTELANHIDFSSSYPIHANLFGDQILYSGDQIGIVDWDTLSLGDPHYDVGRLIAHFLYLAGREQLATKTVKTCIEALLEGYESAITWQLDRTCLAWHVTMQILLRGKISSLRKLPPHWQEDLEFVVAEAEWLLAGCSQYIVLPPLSQCFIAAS</sequence>
<accession>A0AA96WEK1</accession>
<protein>
    <submittedName>
        <fullName evidence="2">Aminoglycoside phosphotransferase family protein</fullName>
    </submittedName>
</protein>
<dbReference type="AlphaFoldDB" id="A0AA96WEK1"/>
<feature type="domain" description="Aminoglycoside phosphotransferase" evidence="1">
    <location>
        <begin position="178"/>
        <end position="366"/>
    </location>
</feature>
<evidence type="ECO:0000259" key="1">
    <source>
        <dbReference type="Pfam" id="PF01636"/>
    </source>
</evidence>
<dbReference type="Pfam" id="PF01636">
    <property type="entry name" value="APH"/>
    <property type="match status" value="1"/>
</dbReference>
<reference evidence="2" key="1">
    <citation type="submission" date="2020-05" db="EMBL/GenBank/DDBJ databases">
        <authorList>
            <person name="Zhu T."/>
            <person name="Keshari N."/>
            <person name="Lu X."/>
        </authorList>
    </citation>
    <scope>NUCLEOTIDE SEQUENCE</scope>
    <source>
        <strain evidence="2">NK1-12</strain>
    </source>
</reference>
<dbReference type="Gene3D" id="3.90.1200.10">
    <property type="match status" value="1"/>
</dbReference>
<dbReference type="InterPro" id="IPR011009">
    <property type="entry name" value="Kinase-like_dom_sf"/>
</dbReference>
<proteinExistence type="predicted"/>
<gene>
    <name evidence="2" type="ORF">HJG54_13640</name>
</gene>
<dbReference type="EMBL" id="CP053586">
    <property type="protein sequence ID" value="WNZ23794.1"/>
    <property type="molecule type" value="Genomic_DNA"/>
</dbReference>
<dbReference type="InterPro" id="IPR002575">
    <property type="entry name" value="Aminoglycoside_PTrfase"/>
</dbReference>
<organism evidence="2">
    <name type="scientific">Leptolyngbya sp. NK1-12</name>
    <dbReference type="NCBI Taxonomy" id="2547451"/>
    <lineage>
        <taxon>Bacteria</taxon>
        <taxon>Bacillati</taxon>
        <taxon>Cyanobacteriota</taxon>
        <taxon>Cyanophyceae</taxon>
        <taxon>Leptolyngbyales</taxon>
        <taxon>Leptolyngbyaceae</taxon>
        <taxon>Leptolyngbya group</taxon>
        <taxon>Leptolyngbya</taxon>
    </lineage>
</organism>
<evidence type="ECO:0000313" key="2">
    <source>
        <dbReference type="EMBL" id="WNZ23794.1"/>
    </source>
</evidence>
<dbReference type="SUPFAM" id="SSF56112">
    <property type="entry name" value="Protein kinase-like (PK-like)"/>
    <property type="match status" value="1"/>
</dbReference>